<evidence type="ECO:0000256" key="5">
    <source>
        <dbReference type="SAM" id="MobiDB-lite"/>
    </source>
</evidence>
<evidence type="ECO:0000256" key="4">
    <source>
        <dbReference type="PROSITE-ProRule" id="PRU00510"/>
    </source>
</evidence>
<proteinExistence type="predicted"/>
<sequence>MLQENERSLIEKRLLDERKRAQDSIGHFDELSDELRDRTGELSGMDQHMADYATEQHEQEKQFLMASVEGRRLYALDEALERLYKEPEQFGLCDVCGKQIEMARLEVIPETRLCAEHAIARDEASDADADPREADGTAHPA</sequence>
<dbReference type="PANTHER" id="PTHR33823">
    <property type="entry name" value="RNA POLYMERASE-BINDING TRANSCRIPTION FACTOR DKSA-RELATED"/>
    <property type="match status" value="1"/>
</dbReference>
<dbReference type="Pfam" id="PF01258">
    <property type="entry name" value="zf-dskA_traR"/>
    <property type="match status" value="1"/>
</dbReference>
<name>A0A841H4S9_9BACT</name>
<feature type="zinc finger region" description="dksA C4-type" evidence="4">
    <location>
        <begin position="93"/>
        <end position="117"/>
    </location>
</feature>
<dbReference type="PROSITE" id="PS51128">
    <property type="entry name" value="ZF_DKSA_2"/>
    <property type="match status" value="1"/>
</dbReference>
<dbReference type="Gene3D" id="1.20.120.910">
    <property type="entry name" value="DksA, coiled-coil domain"/>
    <property type="match status" value="1"/>
</dbReference>
<keyword evidence="3" id="KW-0862">Zinc</keyword>
<organism evidence="7 8">
    <name type="scientific">Longimicrobium terrae</name>
    <dbReference type="NCBI Taxonomy" id="1639882"/>
    <lineage>
        <taxon>Bacteria</taxon>
        <taxon>Pseudomonadati</taxon>
        <taxon>Gemmatimonadota</taxon>
        <taxon>Longimicrobiia</taxon>
        <taxon>Longimicrobiales</taxon>
        <taxon>Longimicrobiaceae</taxon>
        <taxon>Longimicrobium</taxon>
    </lineage>
</organism>
<keyword evidence="1" id="KW-0479">Metal-binding</keyword>
<evidence type="ECO:0000313" key="7">
    <source>
        <dbReference type="EMBL" id="MBB6072984.1"/>
    </source>
</evidence>
<evidence type="ECO:0000259" key="6">
    <source>
        <dbReference type="Pfam" id="PF01258"/>
    </source>
</evidence>
<dbReference type="SUPFAM" id="SSF57716">
    <property type="entry name" value="Glucocorticoid receptor-like (DNA-binding domain)"/>
    <property type="match status" value="1"/>
</dbReference>
<dbReference type="GO" id="GO:0008270">
    <property type="term" value="F:zinc ion binding"/>
    <property type="evidence" value="ECO:0007669"/>
    <property type="project" value="UniProtKB-KW"/>
</dbReference>
<gene>
    <name evidence="7" type="ORF">HNQ61_004650</name>
</gene>
<feature type="domain" description="Zinc finger DksA/TraR C4-type" evidence="6">
    <location>
        <begin position="90"/>
        <end position="116"/>
    </location>
</feature>
<evidence type="ECO:0000256" key="1">
    <source>
        <dbReference type="ARBA" id="ARBA00022723"/>
    </source>
</evidence>
<keyword evidence="8" id="KW-1185">Reference proteome</keyword>
<dbReference type="Proteomes" id="UP000582837">
    <property type="component" value="Unassembled WGS sequence"/>
</dbReference>
<dbReference type="SUPFAM" id="SSF109635">
    <property type="entry name" value="DnaK suppressor protein DksA, alpha-hairpin domain"/>
    <property type="match status" value="1"/>
</dbReference>
<reference evidence="7 8" key="1">
    <citation type="submission" date="2020-08" db="EMBL/GenBank/DDBJ databases">
        <title>Genomic Encyclopedia of Type Strains, Phase IV (KMG-IV): sequencing the most valuable type-strain genomes for metagenomic binning, comparative biology and taxonomic classification.</title>
        <authorList>
            <person name="Goeker M."/>
        </authorList>
    </citation>
    <scope>NUCLEOTIDE SEQUENCE [LARGE SCALE GENOMIC DNA]</scope>
    <source>
        <strain evidence="7 8">DSM 29007</strain>
    </source>
</reference>
<dbReference type="InterPro" id="IPR037187">
    <property type="entry name" value="DnaK_N"/>
</dbReference>
<evidence type="ECO:0000313" key="8">
    <source>
        <dbReference type="Proteomes" id="UP000582837"/>
    </source>
</evidence>
<comment type="caution">
    <text evidence="7">The sequence shown here is derived from an EMBL/GenBank/DDBJ whole genome shotgun (WGS) entry which is preliminary data.</text>
</comment>
<evidence type="ECO:0000256" key="3">
    <source>
        <dbReference type="ARBA" id="ARBA00022833"/>
    </source>
</evidence>
<feature type="region of interest" description="Disordered" evidence="5">
    <location>
        <begin position="121"/>
        <end position="141"/>
    </location>
</feature>
<protein>
    <submittedName>
        <fullName evidence="7">RNA polymerase-binding transcription factor DksA</fullName>
    </submittedName>
</protein>
<dbReference type="AlphaFoldDB" id="A0A841H4S9"/>
<dbReference type="PANTHER" id="PTHR33823:SF4">
    <property type="entry name" value="GENERAL STRESS PROTEIN 16O"/>
    <property type="match status" value="1"/>
</dbReference>
<dbReference type="EMBL" id="JACHIA010000020">
    <property type="protein sequence ID" value="MBB6072984.1"/>
    <property type="molecule type" value="Genomic_DNA"/>
</dbReference>
<evidence type="ECO:0000256" key="2">
    <source>
        <dbReference type="ARBA" id="ARBA00022771"/>
    </source>
</evidence>
<dbReference type="RefSeq" id="WP_170040020.1">
    <property type="nucleotide sequence ID" value="NZ_JACHOW010000021.1"/>
</dbReference>
<keyword evidence="2" id="KW-0863">Zinc-finger</keyword>
<dbReference type="InterPro" id="IPR000962">
    <property type="entry name" value="Znf_DskA_TraR"/>
</dbReference>
<accession>A0A841H4S9</accession>